<dbReference type="AlphaFoldDB" id="A0A0F9HE74"/>
<name>A0A0F9HE74_9ZZZZ</name>
<accession>A0A0F9HE74</accession>
<protein>
    <submittedName>
        <fullName evidence="1">Uncharacterized protein</fullName>
    </submittedName>
</protein>
<organism evidence="1">
    <name type="scientific">marine sediment metagenome</name>
    <dbReference type="NCBI Taxonomy" id="412755"/>
    <lineage>
        <taxon>unclassified sequences</taxon>
        <taxon>metagenomes</taxon>
        <taxon>ecological metagenomes</taxon>
    </lineage>
</organism>
<comment type="caution">
    <text evidence="1">The sequence shown here is derived from an EMBL/GenBank/DDBJ whole genome shotgun (WGS) entry which is preliminary data.</text>
</comment>
<sequence>MNSQETNELELSELIRNVAIDCGNWRKPDEQVFHDAGRKLLEWGLSVDESFEVLEPLYGAFG</sequence>
<dbReference type="EMBL" id="LAZR01024979">
    <property type="protein sequence ID" value="KKL73372.1"/>
    <property type="molecule type" value="Genomic_DNA"/>
</dbReference>
<gene>
    <name evidence="1" type="ORF">LCGC14_2075580</name>
</gene>
<proteinExistence type="predicted"/>
<reference evidence="1" key="1">
    <citation type="journal article" date="2015" name="Nature">
        <title>Complex archaea that bridge the gap between prokaryotes and eukaryotes.</title>
        <authorList>
            <person name="Spang A."/>
            <person name="Saw J.H."/>
            <person name="Jorgensen S.L."/>
            <person name="Zaremba-Niedzwiedzka K."/>
            <person name="Martijn J."/>
            <person name="Lind A.E."/>
            <person name="van Eijk R."/>
            <person name="Schleper C."/>
            <person name="Guy L."/>
            <person name="Ettema T.J."/>
        </authorList>
    </citation>
    <scope>NUCLEOTIDE SEQUENCE</scope>
</reference>
<evidence type="ECO:0000313" key="1">
    <source>
        <dbReference type="EMBL" id="KKL73372.1"/>
    </source>
</evidence>